<gene>
    <name evidence="3" type="ORF">BDV29DRAFT_183444</name>
</gene>
<keyword evidence="4" id="KW-1185">Reference proteome</keyword>
<dbReference type="PANTHER" id="PTHR28067:SF1">
    <property type="entry name" value="DNA REPLICATION REGULATOR SLD3"/>
    <property type="match status" value="1"/>
</dbReference>
<sequence length="926" mass="101542">MASRAFFDALDPISLNPLQEAATNPLSKKRKTCHISSDWAIQTISIRAHAASLSDEPYVLEPIAVVPRRRLPFSWLDCSPTLLSEIQPGSLFVADIPVLERTEPVVLAVRLASDGGLYIVERVKKGIFALSKLAHGVEEGDIRVAVKGWSPSVTEEAPRRKSMIEGSGDWWLMAQIEDPVTTSQFAAKRTKFDVSVVFGVVRDNVPMQDVSSVDLIEGMSQSLAPHLALERGPSSDVITPIALGDSQGCSGVLSNDDVRTEPVNIESLQSPQELLDNLREQYLQALYISKASVAYFAKGPLARCRTAFQSPDAGSARPADLIEFYREAVLTAKKMDLKYRETLPSALKDAILSISDDDSALKKRKTKKKLGKNGLYSEEEQFIRKWWKDRALADQGVSTETSREAELKKHIADLRLRETQLQILLILETMALEAAMTGEAKPSENGDGPGKTKSSKPKKSQNLKVMLELHLDRLCIWHAVSFDDIAVSEPVKVYENNDSAGKKLESDAVRDFCTEVIIPFYASRLPDKCKSITRKLGFSSSISPFPKKPPPKHMPRTEPGTIIERQPSQKHPRRTLQRVLTDEQTASQGRRQSLSRSNTVPSQAERDSIEPLLPSLSASVRGGIQKAKRVENREVDLDAVARQHETKLKKVQMLMDQKKELDAAIHALRKPNRELVAKDIAEDAVKRRTRTSGSARKPKNPVRNPFGQGVQVAATPKGSRKRDAIIGLPPLPRSMSLHSSTKPKDSTFFGGDGSPQMVIPGSTMRPKSFSGDPSSRDDNAIQETPSRRPAQQFRSFDGSGTAGMAEPPLSSGNLFRVPRRPAPRSTEMAPSTPVASRHTNAYQSNVAAEPISSLVMETPPKQSLTVPIIQADGPETAADTPVKILGTPVKSAARLGVPATTTTVPVTPEKSIYAHLGWDDDDDLGL</sequence>
<dbReference type="Proteomes" id="UP000326565">
    <property type="component" value="Unassembled WGS sequence"/>
</dbReference>
<dbReference type="Gene3D" id="1.20.58.2130">
    <property type="match status" value="1"/>
</dbReference>
<dbReference type="AlphaFoldDB" id="A0A5N5WKN6"/>
<evidence type="ECO:0000313" key="4">
    <source>
        <dbReference type="Proteomes" id="UP000326565"/>
    </source>
</evidence>
<evidence type="ECO:0000313" key="3">
    <source>
        <dbReference type="EMBL" id="KAB8069098.1"/>
    </source>
</evidence>
<dbReference type="EMBL" id="ML732357">
    <property type="protein sequence ID" value="KAB8069098.1"/>
    <property type="molecule type" value="Genomic_DNA"/>
</dbReference>
<organism evidence="3 4">
    <name type="scientific">Aspergillus leporis</name>
    <dbReference type="NCBI Taxonomy" id="41062"/>
    <lineage>
        <taxon>Eukaryota</taxon>
        <taxon>Fungi</taxon>
        <taxon>Dikarya</taxon>
        <taxon>Ascomycota</taxon>
        <taxon>Pezizomycotina</taxon>
        <taxon>Eurotiomycetes</taxon>
        <taxon>Eurotiomycetidae</taxon>
        <taxon>Eurotiales</taxon>
        <taxon>Aspergillaceae</taxon>
        <taxon>Aspergillus</taxon>
        <taxon>Aspergillus subgen. Circumdati</taxon>
    </lineage>
</organism>
<protein>
    <submittedName>
        <fullName evidence="3">DNA replication regulator SLD3-domain-containing protein</fullName>
    </submittedName>
</protein>
<dbReference type="GO" id="GO:0031261">
    <property type="term" value="C:DNA replication preinitiation complex"/>
    <property type="evidence" value="ECO:0007669"/>
    <property type="project" value="TreeGrafter"/>
</dbReference>
<proteinExistence type="predicted"/>
<accession>A0A5N5WKN6</accession>
<reference evidence="3 4" key="1">
    <citation type="submission" date="2019-04" db="EMBL/GenBank/DDBJ databases">
        <title>Friends and foes A comparative genomics study of 23 Aspergillus species from section Flavi.</title>
        <authorList>
            <consortium name="DOE Joint Genome Institute"/>
            <person name="Kjaerbolling I."/>
            <person name="Vesth T."/>
            <person name="Frisvad J.C."/>
            <person name="Nybo J.L."/>
            <person name="Theobald S."/>
            <person name="Kildgaard S."/>
            <person name="Isbrandt T."/>
            <person name="Kuo A."/>
            <person name="Sato A."/>
            <person name="Lyhne E.K."/>
            <person name="Kogle M.E."/>
            <person name="Wiebenga A."/>
            <person name="Kun R.S."/>
            <person name="Lubbers R.J."/>
            <person name="Makela M.R."/>
            <person name="Barry K."/>
            <person name="Chovatia M."/>
            <person name="Clum A."/>
            <person name="Daum C."/>
            <person name="Haridas S."/>
            <person name="He G."/>
            <person name="LaButti K."/>
            <person name="Lipzen A."/>
            <person name="Mondo S."/>
            <person name="Riley R."/>
            <person name="Salamov A."/>
            <person name="Simmons B.A."/>
            <person name="Magnuson J.K."/>
            <person name="Henrissat B."/>
            <person name="Mortensen U.H."/>
            <person name="Larsen T.O."/>
            <person name="Devries R.P."/>
            <person name="Grigoriev I.V."/>
            <person name="Machida M."/>
            <person name="Baker S.E."/>
            <person name="Andersen M.R."/>
        </authorList>
    </citation>
    <scope>NUCLEOTIDE SEQUENCE [LARGE SCALE GENOMIC DNA]</scope>
    <source>
        <strain evidence="3 4">CBS 151.66</strain>
    </source>
</reference>
<feature type="domain" description="DNA replication regulator Sld3 C-terminal" evidence="2">
    <location>
        <begin position="273"/>
        <end position="787"/>
    </location>
</feature>
<name>A0A5N5WKN6_9EURO</name>
<evidence type="ECO:0000256" key="1">
    <source>
        <dbReference type="SAM" id="MobiDB-lite"/>
    </source>
</evidence>
<feature type="region of interest" description="Disordered" evidence="1">
    <location>
        <begin position="540"/>
        <end position="609"/>
    </location>
</feature>
<feature type="region of interest" description="Disordered" evidence="1">
    <location>
        <begin position="686"/>
        <end position="837"/>
    </location>
</feature>
<feature type="compositionally biased region" description="Polar residues" evidence="1">
    <location>
        <begin position="582"/>
        <end position="602"/>
    </location>
</feature>
<dbReference type="Pfam" id="PF08639">
    <property type="entry name" value="Sld3_STD"/>
    <property type="match status" value="1"/>
</dbReference>
<feature type="region of interest" description="Disordered" evidence="1">
    <location>
        <begin position="438"/>
        <end position="459"/>
    </location>
</feature>
<dbReference type="PANTHER" id="PTHR28067">
    <property type="entry name" value="DNA REPLICATION REGULATOR SLD3"/>
    <property type="match status" value="1"/>
</dbReference>
<dbReference type="GO" id="GO:0006270">
    <property type="term" value="P:DNA replication initiation"/>
    <property type="evidence" value="ECO:0007669"/>
    <property type="project" value="InterPro"/>
</dbReference>
<evidence type="ECO:0000259" key="2">
    <source>
        <dbReference type="Pfam" id="PF08639"/>
    </source>
</evidence>
<dbReference type="InterPro" id="IPR013948">
    <property type="entry name" value="DNA_replication_reg_Sld3_C"/>
</dbReference>
<dbReference type="InterPro" id="IPR042511">
    <property type="entry name" value="Sld3"/>
</dbReference>
<dbReference type="OrthoDB" id="15567at2759"/>